<reference evidence="1" key="1">
    <citation type="submission" date="2016-10" db="EMBL/GenBank/DDBJ databases">
        <authorList>
            <person name="Varghese N."/>
        </authorList>
    </citation>
    <scope>NUCLEOTIDE SEQUENCE</scope>
</reference>
<dbReference type="EMBL" id="KY052849">
    <property type="protein sequence ID" value="ASF00674.1"/>
    <property type="molecule type" value="Genomic_DNA"/>
</dbReference>
<proteinExistence type="predicted"/>
<reference evidence="1" key="2">
    <citation type="journal article" date="2017" name="Nat. Commun.">
        <title>Single-virus genomics reveals hidden cosmopolitan and abundant viruses.</title>
        <authorList>
            <person name="Martinez-Hernandez F."/>
            <person name="Fornas O."/>
            <person name="Lluesma Gomez M."/>
            <person name="Bolduc B."/>
            <person name="de la Cruz Pena M.J."/>
            <person name="Martinez J.M."/>
            <person name="Anton J."/>
            <person name="Gasol J.M."/>
            <person name="Rosselli R."/>
            <person name="Rodriguez-Valera F."/>
            <person name="Sullivan M.B."/>
            <person name="Acinas S.G."/>
            <person name="Martinez-Garcia M."/>
        </authorList>
    </citation>
    <scope>NUCLEOTIDE SEQUENCE</scope>
</reference>
<accession>A0A218MN32</accession>
<organism evidence="1">
    <name type="scientific">uncultured virus</name>
    <dbReference type="NCBI Taxonomy" id="340016"/>
    <lineage>
        <taxon>Viruses</taxon>
        <taxon>environmental samples</taxon>
    </lineage>
</organism>
<protein>
    <submittedName>
        <fullName evidence="1">Uncharacterized protein</fullName>
    </submittedName>
</protein>
<evidence type="ECO:0000313" key="1">
    <source>
        <dbReference type="EMBL" id="ASF00674.1"/>
    </source>
</evidence>
<sequence length="79" mass="9209">MKQLSIVRKISIGSDYKDSAMHYAVGQKVWGDHNISNIIHNKEDDSYDIFISKNNEVVPWKKFNRNMAISVEYDLNYGE</sequence>
<name>A0A218MN32_9VIRU</name>